<evidence type="ECO:0000313" key="7">
    <source>
        <dbReference type="EMBL" id="VVT47000.1"/>
    </source>
</evidence>
<name>A0A5E8B6J9_9ASCO</name>
<dbReference type="GO" id="GO:0006635">
    <property type="term" value="P:fatty acid beta-oxidation"/>
    <property type="evidence" value="ECO:0007669"/>
    <property type="project" value="TreeGrafter"/>
</dbReference>
<dbReference type="GeneID" id="43580315"/>
<dbReference type="InterPro" id="IPR045004">
    <property type="entry name" value="ECH_dom"/>
</dbReference>
<evidence type="ECO:0000256" key="3">
    <source>
        <dbReference type="ARBA" id="ARBA00005254"/>
    </source>
</evidence>
<comment type="similarity">
    <text evidence="3">Belongs to the enoyl-CoA hydratase/isomerase family.</text>
</comment>
<dbReference type="PANTHER" id="PTHR43684:SF1">
    <property type="entry name" value="ENOYL-COA DELTA ISOMERASE 2"/>
    <property type="match status" value="1"/>
</dbReference>
<evidence type="ECO:0000256" key="4">
    <source>
        <dbReference type="ARBA" id="ARBA00023140"/>
    </source>
</evidence>
<evidence type="ECO:0000256" key="5">
    <source>
        <dbReference type="ARBA" id="ARBA00023235"/>
    </source>
</evidence>
<dbReference type="InterPro" id="IPR029045">
    <property type="entry name" value="ClpP/crotonase-like_dom_sf"/>
</dbReference>
<comment type="subcellular location">
    <subcellularLocation>
        <location evidence="1">Peroxisome</location>
    </subcellularLocation>
</comment>
<evidence type="ECO:0000259" key="6">
    <source>
        <dbReference type="Pfam" id="PF16113"/>
    </source>
</evidence>
<dbReference type="Proteomes" id="UP000398389">
    <property type="component" value="Unassembled WGS sequence"/>
</dbReference>
<dbReference type="FunFam" id="3.90.226.10:FF:000048">
    <property type="entry name" value="3,2-trans-enoyl-CoA isomerase"/>
    <property type="match status" value="1"/>
</dbReference>
<feature type="domain" description="Enoyl-CoA hydratase/isomerase" evidence="6">
    <location>
        <begin position="13"/>
        <end position="213"/>
    </location>
</feature>
<dbReference type="SUPFAM" id="SSF52096">
    <property type="entry name" value="ClpP/crotonase"/>
    <property type="match status" value="1"/>
</dbReference>
<dbReference type="Gene3D" id="3.90.226.10">
    <property type="entry name" value="2-enoyl-CoA Hydratase, Chain A, domain 1"/>
    <property type="match status" value="1"/>
</dbReference>
<dbReference type="RefSeq" id="XP_031852106.1">
    <property type="nucleotide sequence ID" value="XM_031996215.1"/>
</dbReference>
<dbReference type="AlphaFoldDB" id="A0A5E8B6J9"/>
<dbReference type="GO" id="GO:0005782">
    <property type="term" value="C:peroxisomal matrix"/>
    <property type="evidence" value="ECO:0007669"/>
    <property type="project" value="TreeGrafter"/>
</dbReference>
<sequence length="286" mass="31501">MSDITYKVVGKTAIISLNNPKKFNSLTQAQYRRLEQLMQLAAREPSTTITLLQSSGKFFSAGATVDPKGVDSDKIVLKFLEDPTDPAIVSNFLRSRVNYSYGFGARNFTITHTFFSHPKVFVVALNGPVIGLSAAIVALADFVIARDSAYLLTPFANLGLPPEGGTSYSLRSRLGHSLASELLLASSPVQAADLYRAGFINTLVSTKEYSDVDKFNEYVLKWIEGKFYSLHDESLTISKALMKRAQETDFLEVEHDEVIAGVNMFAKGYPQERFAALASGKLKHKL</sequence>
<dbReference type="InterPro" id="IPR051053">
    <property type="entry name" value="ECH/Chromodomain_protein"/>
</dbReference>
<dbReference type="PANTHER" id="PTHR43684">
    <property type="match status" value="1"/>
</dbReference>
<evidence type="ECO:0000313" key="8">
    <source>
        <dbReference type="Proteomes" id="UP000398389"/>
    </source>
</evidence>
<reference evidence="7 8" key="1">
    <citation type="submission" date="2019-09" db="EMBL/GenBank/DDBJ databases">
        <authorList>
            <person name="Brejova B."/>
        </authorList>
    </citation>
    <scope>NUCLEOTIDE SEQUENCE [LARGE SCALE GENOMIC DNA]</scope>
</reference>
<evidence type="ECO:0000256" key="2">
    <source>
        <dbReference type="ARBA" id="ARBA00005005"/>
    </source>
</evidence>
<keyword evidence="5" id="KW-0413">Isomerase</keyword>
<dbReference type="EMBL" id="CABVLU010000001">
    <property type="protein sequence ID" value="VVT47000.1"/>
    <property type="molecule type" value="Genomic_DNA"/>
</dbReference>
<keyword evidence="4" id="KW-0576">Peroxisome</keyword>
<gene>
    <name evidence="7" type="ORF">SAPINGB_P001494</name>
</gene>
<dbReference type="CDD" id="cd06558">
    <property type="entry name" value="crotonase-like"/>
    <property type="match status" value="1"/>
</dbReference>
<dbReference type="Pfam" id="PF16113">
    <property type="entry name" value="ECH_2"/>
    <property type="match status" value="1"/>
</dbReference>
<protein>
    <recommendedName>
        <fullName evidence="6">Enoyl-CoA hydratase/isomerase domain-containing protein</fullName>
    </recommendedName>
</protein>
<dbReference type="GO" id="GO:0016853">
    <property type="term" value="F:isomerase activity"/>
    <property type="evidence" value="ECO:0007669"/>
    <property type="project" value="UniProtKB-KW"/>
</dbReference>
<dbReference type="OrthoDB" id="2018133at2759"/>
<organism evidence="7 8">
    <name type="scientific">Magnusiomyces paraingens</name>
    <dbReference type="NCBI Taxonomy" id="2606893"/>
    <lineage>
        <taxon>Eukaryota</taxon>
        <taxon>Fungi</taxon>
        <taxon>Dikarya</taxon>
        <taxon>Ascomycota</taxon>
        <taxon>Saccharomycotina</taxon>
        <taxon>Dipodascomycetes</taxon>
        <taxon>Dipodascales</taxon>
        <taxon>Dipodascaceae</taxon>
        <taxon>Magnusiomyces</taxon>
    </lineage>
</organism>
<accession>A0A5E8B6J9</accession>
<comment type="pathway">
    <text evidence="2">Lipid metabolism; fatty acid beta-oxidation.</text>
</comment>
<evidence type="ECO:0000256" key="1">
    <source>
        <dbReference type="ARBA" id="ARBA00004275"/>
    </source>
</evidence>
<proteinExistence type="inferred from homology"/>
<keyword evidence="8" id="KW-1185">Reference proteome</keyword>